<comment type="caution">
    <text evidence="2">The sequence shown here is derived from an EMBL/GenBank/DDBJ whole genome shotgun (WGS) entry which is preliminary data.</text>
</comment>
<dbReference type="InterPro" id="IPR010897">
    <property type="entry name" value="Spore_II_P"/>
</dbReference>
<feature type="compositionally biased region" description="Basic and acidic residues" evidence="1">
    <location>
        <begin position="130"/>
        <end position="143"/>
    </location>
</feature>
<dbReference type="EMBL" id="JAGYPN010000001">
    <property type="protein sequence ID" value="MBS4221759.1"/>
    <property type="molecule type" value="Genomic_DNA"/>
</dbReference>
<dbReference type="RefSeq" id="WP_213096758.1">
    <property type="nucleotide sequence ID" value="NZ_JAGYPN010000001.1"/>
</dbReference>
<organism evidence="2 3">
    <name type="scientific">Lederbergia citrea</name>
    <dbReference type="NCBI Taxonomy" id="2833581"/>
    <lineage>
        <taxon>Bacteria</taxon>
        <taxon>Bacillati</taxon>
        <taxon>Bacillota</taxon>
        <taxon>Bacilli</taxon>
        <taxon>Bacillales</taxon>
        <taxon>Bacillaceae</taxon>
        <taxon>Lederbergia</taxon>
    </lineage>
</organism>
<evidence type="ECO:0000313" key="2">
    <source>
        <dbReference type="EMBL" id="MBS4221759.1"/>
    </source>
</evidence>
<keyword evidence="3" id="KW-1185">Reference proteome</keyword>
<sequence>MFKIAARSSLSIIAVFCLISVIAFSSLKISFFSFIGNEANRTESYLYIMSLENRSLQSVLPERAEKSLGKVALELLTNINLSDMKSFLISEIPGLDATSPKILIAGEGTDFTNLPIESPPPPDFGLNEGPNDKEEKPQEVKKPQTNDYTAFIYHSHTRESFLPLLPGVTDPDAASSKDKNVTLLGTRLGQKLEENGIKTLVDTTDIQDKLVKRNMNYYQSYAVSREIVVEAMNQNKKLQLIFDIHRDSQRKHVTTTTINGLPYAKLYFVIGKGNLNYRKNLQFAEKLHNSLKNRYPSLSRGVFEKPKTIGTNGVYNQDLAENVLVIEIGGVDNNLDELNRSVDALGEVISNYYWGEAVEVNK</sequence>
<accession>A0A942Z2R6</accession>
<evidence type="ECO:0000313" key="3">
    <source>
        <dbReference type="Proteomes" id="UP000676456"/>
    </source>
</evidence>
<dbReference type="NCBIfam" id="TIGR02867">
    <property type="entry name" value="spore_II_P"/>
    <property type="match status" value="1"/>
</dbReference>
<reference evidence="2 3" key="1">
    <citation type="submission" date="2021-05" db="EMBL/GenBank/DDBJ databases">
        <title>Novel Bacillus species.</title>
        <authorList>
            <person name="Liu G."/>
        </authorList>
    </citation>
    <scope>NUCLEOTIDE SEQUENCE [LARGE SCALE GENOMIC DNA]</scope>
    <source>
        <strain evidence="2 3">FJAT-49682</strain>
    </source>
</reference>
<dbReference type="AlphaFoldDB" id="A0A942Z2R6"/>
<name>A0A942Z2R6_9BACI</name>
<feature type="region of interest" description="Disordered" evidence="1">
    <location>
        <begin position="112"/>
        <end position="143"/>
    </location>
</feature>
<evidence type="ECO:0000256" key="1">
    <source>
        <dbReference type="SAM" id="MobiDB-lite"/>
    </source>
</evidence>
<dbReference type="Pfam" id="PF07454">
    <property type="entry name" value="SpoIIP"/>
    <property type="match status" value="1"/>
</dbReference>
<protein>
    <submittedName>
        <fullName evidence="2">Stage II sporulation protein P</fullName>
    </submittedName>
</protein>
<dbReference type="Proteomes" id="UP000676456">
    <property type="component" value="Unassembled WGS sequence"/>
</dbReference>
<proteinExistence type="predicted"/>
<dbReference type="SUPFAM" id="SSF53187">
    <property type="entry name" value="Zn-dependent exopeptidases"/>
    <property type="match status" value="1"/>
</dbReference>
<gene>
    <name evidence="2" type="ORF">KHA91_03160</name>
</gene>